<dbReference type="GO" id="GO:0016491">
    <property type="term" value="F:oxidoreductase activity"/>
    <property type="evidence" value="ECO:0007669"/>
    <property type="project" value="InterPro"/>
</dbReference>
<keyword evidence="8" id="KW-1185">Reference proteome</keyword>
<dbReference type="Gene3D" id="3.50.50.60">
    <property type="entry name" value="FAD/NAD(P)-binding domain"/>
    <property type="match status" value="1"/>
</dbReference>
<dbReference type="PROSITE" id="PS50082">
    <property type="entry name" value="WD_REPEATS_2"/>
    <property type="match status" value="3"/>
</dbReference>
<reference evidence="7 8" key="2">
    <citation type="journal article" date="2014" name="J. Gen. Appl. Microbiol.">
        <title>The early diverging ascomycetous budding yeast Saitoella complicata has three histone deacetylases belonging to the Clr6, Hos2, and Rpd3 lineages.</title>
        <authorList>
            <person name="Nishida H."/>
            <person name="Matsumoto T."/>
            <person name="Kondo S."/>
            <person name="Hamamoto M."/>
            <person name="Yoshikawa H."/>
        </authorList>
    </citation>
    <scope>NUCLEOTIDE SEQUENCE [LARGE SCALE GENOMIC DNA]</scope>
    <source>
        <strain evidence="7 8">NRRL Y-17804</strain>
    </source>
</reference>
<evidence type="ECO:0000259" key="5">
    <source>
        <dbReference type="Pfam" id="PF07992"/>
    </source>
</evidence>
<dbReference type="InterPro" id="IPR036322">
    <property type="entry name" value="WD40_repeat_dom_sf"/>
</dbReference>
<dbReference type="GO" id="GO:0042254">
    <property type="term" value="P:ribosome biogenesis"/>
    <property type="evidence" value="ECO:0007669"/>
    <property type="project" value="TreeGrafter"/>
</dbReference>
<dbReference type="EMBL" id="BACD03000028">
    <property type="protein sequence ID" value="GAO49974.1"/>
    <property type="molecule type" value="Genomic_DNA"/>
</dbReference>
<feature type="repeat" description="WD" evidence="3">
    <location>
        <begin position="874"/>
        <end position="903"/>
    </location>
</feature>
<accession>A0A0E9NJF4</accession>
<feature type="domain" description="FAD/NAD(P)-binding" evidence="5">
    <location>
        <begin position="36"/>
        <end position="235"/>
    </location>
</feature>
<dbReference type="Gene3D" id="2.130.10.10">
    <property type="entry name" value="YVTN repeat-like/Quinoprotein amine dehydrogenase"/>
    <property type="match status" value="1"/>
</dbReference>
<dbReference type="InterPro" id="IPR015943">
    <property type="entry name" value="WD40/YVTN_repeat-like_dom_sf"/>
</dbReference>
<dbReference type="SMART" id="SM00320">
    <property type="entry name" value="WD40"/>
    <property type="match status" value="4"/>
</dbReference>
<dbReference type="Pfam" id="PF12265">
    <property type="entry name" value="CAF1C_H4-bd"/>
    <property type="match status" value="1"/>
</dbReference>
<sequence>MHPFLFLYELLQRLIHYLFSPRPPPSAEYASSHDQFRVAIIGAGLTGVSSAAHCIGHGVDVVLFEKGGKDNVGGIWTKVNDTSGLQINSLMYRFHPDVTWHTGYPTRASIVREIRHIWTKYDLQPKTRFDTDVKRVSRSPRNHNKWIINNNPDEEFDAVIAAIGTCGEPKMVHMPGMEKYKGTLVHSSELTKRAVDVYSKEVAVVGGGASAVEALQYCVDKGSREIDILARSDKWIIPRHPLIDALISLQPLGHETIFSRIPEFLLRTFFYRDLKSIAPPPGGKGLFSSTPMVNSTALELIRQGRARWLRGDIVGVDEDGIQFVRRAQGVPKGGPGHPMKVECDAIIMATGFHRPSLHFLPEGLFTEKYTPPAWFLQTWSPNEWSILANNCTFVDAIGTAGHFHIGIYTRILIMYLKDPRTRPTIAHMRSWVDRTNWFKNGPPGQLVDFILPGMNDNSGKEKGETTGSSGFGFFTYGELLAWFVEFMLLSWTRIGWIGFVLFGWDTACPEPRDAGQLFCDNDNYRGNHLLQFNTQYKMSKRAADDTSDLALKNGSRAAGVDADGDQGMGEFEDQWEDEFESEEEYVEAGEDGMDVDDEDEEEEQVEETEVWLPNKKLGKDEVLEADQSVYEMLHTMNVTWPSLSFDVLWDNLGEERSTFPATTYLVTGTQAAKPSDNEITIMKLSSLNKTQVHDEESDDEDEAEEGDPIIEHRSVKINSGTNRIRATPKTWSQNHLVATMMESGEVHIFDIEPQVQSFDIPGAQLHSAQAPLHTIKSHGRTEGFAVDWHPTQPRLLTGDCAGKIYLTSRNDAGQWSTTGPFTGHTASVEDVQWSPSEPTVFASCASDGTLKIFDTRSKTKKPALSINAHPNTDVNVLTWNKRVNYLLATGADDGRFSVWDLRTFGKGKTPEPVATFKWHTAPITSIEFHPTEDSVLAVAGADDQVTLWDLSVELDAEEEAGRRELAKAGGMEVPSQLMFVHQGQEQIKEVHWHPQIPGVVVIGAASRSQFTQVLRDTLFVPFSVPQIALTSVPSVILQARSCVSRGLMHCTRAACSKRLDGT</sequence>
<dbReference type="InterPro" id="IPR001680">
    <property type="entry name" value="WD40_rpt"/>
</dbReference>
<feature type="repeat" description="WD" evidence="3">
    <location>
        <begin position="821"/>
        <end position="863"/>
    </location>
</feature>
<feature type="compositionally biased region" description="Acidic residues" evidence="4">
    <location>
        <begin position="695"/>
        <end position="708"/>
    </location>
</feature>
<evidence type="ECO:0000259" key="6">
    <source>
        <dbReference type="Pfam" id="PF12265"/>
    </source>
</evidence>
<dbReference type="AlphaFoldDB" id="A0A0E9NJF4"/>
<feature type="repeat" description="WD" evidence="3">
    <location>
        <begin position="916"/>
        <end position="951"/>
    </location>
</feature>
<comment type="caution">
    <text evidence="7">The sequence shown here is derived from an EMBL/GenBank/DDBJ whole genome shotgun (WGS) entry which is preliminary data.</text>
</comment>
<dbReference type="InterPro" id="IPR036188">
    <property type="entry name" value="FAD/NAD-bd_sf"/>
</dbReference>
<dbReference type="InterPro" id="IPR022052">
    <property type="entry name" value="Histone-bd_RBBP4-like_N"/>
</dbReference>
<evidence type="ECO:0000313" key="7">
    <source>
        <dbReference type="EMBL" id="GAO49974.1"/>
    </source>
</evidence>
<reference evidence="7 8" key="3">
    <citation type="journal article" date="2015" name="Genome Announc.">
        <title>Draft Genome Sequence of the Archiascomycetous Yeast Saitoella complicata.</title>
        <authorList>
            <person name="Yamauchi K."/>
            <person name="Kondo S."/>
            <person name="Hamamoto M."/>
            <person name="Takahashi Y."/>
            <person name="Ogura Y."/>
            <person name="Hayashi T."/>
            <person name="Nishida H."/>
        </authorList>
    </citation>
    <scope>NUCLEOTIDE SEQUENCE [LARGE SCALE GENOMIC DNA]</scope>
    <source>
        <strain evidence="7 8">NRRL Y-17804</strain>
    </source>
</reference>
<dbReference type="Pfam" id="PF00400">
    <property type="entry name" value="WD40"/>
    <property type="match status" value="3"/>
</dbReference>
<dbReference type="PROSITE" id="PS50294">
    <property type="entry name" value="WD_REPEATS_REGION"/>
    <property type="match status" value="2"/>
</dbReference>
<organism evidence="7 8">
    <name type="scientific">Saitoella complicata (strain BCRC 22490 / CBS 7301 / JCM 7358 / NBRC 10748 / NRRL Y-17804)</name>
    <dbReference type="NCBI Taxonomy" id="698492"/>
    <lineage>
        <taxon>Eukaryota</taxon>
        <taxon>Fungi</taxon>
        <taxon>Dikarya</taxon>
        <taxon>Ascomycota</taxon>
        <taxon>Taphrinomycotina</taxon>
        <taxon>Taphrinomycotina incertae sedis</taxon>
        <taxon>Saitoella</taxon>
    </lineage>
</organism>
<dbReference type="PANTHER" id="PTHR45903:SF1">
    <property type="entry name" value="GLUTAMATE-RICH WD REPEAT-CONTAINING PROTEIN 1"/>
    <property type="match status" value="1"/>
</dbReference>
<dbReference type="PANTHER" id="PTHR45903">
    <property type="entry name" value="GLUTAMATE-RICH WD REPEAT-CONTAINING PROTEIN 1"/>
    <property type="match status" value="1"/>
</dbReference>
<evidence type="ECO:0000256" key="3">
    <source>
        <dbReference type="PROSITE-ProRule" id="PRU00221"/>
    </source>
</evidence>
<evidence type="ECO:0000256" key="4">
    <source>
        <dbReference type="SAM" id="MobiDB-lite"/>
    </source>
</evidence>
<dbReference type="Pfam" id="PF07992">
    <property type="entry name" value="Pyr_redox_2"/>
    <property type="match status" value="1"/>
</dbReference>
<proteinExistence type="predicted"/>
<dbReference type="SUPFAM" id="SSF51905">
    <property type="entry name" value="FAD/NAD(P)-binding domain"/>
    <property type="match status" value="1"/>
</dbReference>
<evidence type="ECO:0000313" key="8">
    <source>
        <dbReference type="Proteomes" id="UP000033140"/>
    </source>
</evidence>
<gene>
    <name evidence="7" type="ORF">G7K_4109-t1</name>
</gene>
<dbReference type="SUPFAM" id="SSF50978">
    <property type="entry name" value="WD40 repeat-like"/>
    <property type="match status" value="1"/>
</dbReference>
<dbReference type="GO" id="GO:0005730">
    <property type="term" value="C:nucleolus"/>
    <property type="evidence" value="ECO:0007669"/>
    <property type="project" value="TreeGrafter"/>
</dbReference>
<dbReference type="InterPro" id="IPR051972">
    <property type="entry name" value="Glutamate-rich_WD_repeat"/>
</dbReference>
<reference evidence="7 8" key="1">
    <citation type="journal article" date="2011" name="J. Gen. Appl. Microbiol.">
        <title>Draft genome sequencing of the enigmatic yeast Saitoella complicata.</title>
        <authorList>
            <person name="Nishida H."/>
            <person name="Hamamoto M."/>
            <person name="Sugiyama J."/>
        </authorList>
    </citation>
    <scope>NUCLEOTIDE SEQUENCE [LARGE SCALE GENOMIC DNA]</scope>
    <source>
        <strain evidence="7 8">NRRL Y-17804</strain>
    </source>
</reference>
<keyword evidence="2" id="KW-0677">Repeat</keyword>
<evidence type="ECO:0000256" key="1">
    <source>
        <dbReference type="ARBA" id="ARBA00022574"/>
    </source>
</evidence>
<dbReference type="STRING" id="698492.A0A0E9NJF4"/>
<dbReference type="InterPro" id="IPR023753">
    <property type="entry name" value="FAD/NAD-binding_dom"/>
</dbReference>
<evidence type="ECO:0000256" key="2">
    <source>
        <dbReference type="ARBA" id="ARBA00022737"/>
    </source>
</evidence>
<feature type="domain" description="Histone-binding protein RBBP4-like N-terminal" evidence="6">
    <location>
        <begin position="620"/>
        <end position="687"/>
    </location>
</feature>
<dbReference type="PRINTS" id="PR00469">
    <property type="entry name" value="PNDRDTASEII"/>
</dbReference>
<keyword evidence="1 3" id="KW-0853">WD repeat</keyword>
<feature type="region of interest" description="Disordered" evidence="4">
    <location>
        <begin position="688"/>
        <end position="710"/>
    </location>
</feature>
<dbReference type="Proteomes" id="UP000033140">
    <property type="component" value="Unassembled WGS sequence"/>
</dbReference>
<protein>
    <submittedName>
        <fullName evidence="7">Uncharacterized protein</fullName>
    </submittedName>
</protein>
<name>A0A0E9NJF4_SAICN</name>